<organism evidence="1 2">
    <name type="scientific">Araneus ventricosus</name>
    <name type="common">Orbweaver spider</name>
    <name type="synonym">Epeira ventricosa</name>
    <dbReference type="NCBI Taxonomy" id="182803"/>
    <lineage>
        <taxon>Eukaryota</taxon>
        <taxon>Metazoa</taxon>
        <taxon>Ecdysozoa</taxon>
        <taxon>Arthropoda</taxon>
        <taxon>Chelicerata</taxon>
        <taxon>Arachnida</taxon>
        <taxon>Araneae</taxon>
        <taxon>Araneomorphae</taxon>
        <taxon>Entelegynae</taxon>
        <taxon>Araneoidea</taxon>
        <taxon>Araneidae</taxon>
        <taxon>Araneus</taxon>
    </lineage>
</organism>
<sequence>MKSRRRTMKKCVLDLHCRLPVFSLQRMSLIRIITTLCNNRQLLRLITKCQFHEDFGGRPYARQGREWAAVESMANEMVSQICSCGKLNDRIIELLWPVCYNVVEIHLCAFHWESISTAFLLDN</sequence>
<reference evidence="1 2" key="1">
    <citation type="journal article" date="2019" name="Sci. Rep.">
        <title>Orb-weaving spider Araneus ventricosus genome elucidates the spidroin gene catalogue.</title>
        <authorList>
            <person name="Kono N."/>
            <person name="Nakamura H."/>
            <person name="Ohtoshi R."/>
            <person name="Moran D.A.P."/>
            <person name="Shinohara A."/>
            <person name="Yoshida Y."/>
            <person name="Fujiwara M."/>
            <person name="Mori M."/>
            <person name="Tomita M."/>
            <person name="Arakawa K."/>
        </authorList>
    </citation>
    <scope>NUCLEOTIDE SEQUENCE [LARGE SCALE GENOMIC DNA]</scope>
</reference>
<evidence type="ECO:0000313" key="2">
    <source>
        <dbReference type="Proteomes" id="UP000499080"/>
    </source>
</evidence>
<accession>A0A4Y2FFF1</accession>
<comment type="caution">
    <text evidence="1">The sequence shown here is derived from an EMBL/GenBank/DDBJ whole genome shotgun (WGS) entry which is preliminary data.</text>
</comment>
<dbReference type="EMBL" id="BGPR01000882">
    <property type="protein sequence ID" value="GBM38999.1"/>
    <property type="molecule type" value="Genomic_DNA"/>
</dbReference>
<dbReference type="AlphaFoldDB" id="A0A4Y2FFF1"/>
<dbReference type="Proteomes" id="UP000499080">
    <property type="component" value="Unassembled WGS sequence"/>
</dbReference>
<gene>
    <name evidence="1" type="ORF">AVEN_70183_1</name>
</gene>
<name>A0A4Y2FFF1_ARAVE</name>
<evidence type="ECO:0000313" key="1">
    <source>
        <dbReference type="EMBL" id="GBM38999.1"/>
    </source>
</evidence>
<keyword evidence="2" id="KW-1185">Reference proteome</keyword>
<proteinExistence type="predicted"/>
<protein>
    <submittedName>
        <fullName evidence="1">Uncharacterized protein</fullName>
    </submittedName>
</protein>